<protein>
    <recommendedName>
        <fullName evidence="4">Sfi1 spindle body domain-containing protein</fullName>
    </recommendedName>
</protein>
<dbReference type="PANTHER" id="PTHR22028:SF9">
    <property type="entry name" value="SFI1 SPINDLE BODY DOMAIN-CONTAINING PROTEIN"/>
    <property type="match status" value="1"/>
</dbReference>
<gene>
    <name evidence="2" type="ORF">BSTOLATCC_MIC5375</name>
</gene>
<sequence>MENEIQESQMINSTEKSASNSEVNKIETINQPRKINLIYRPLSVTKKPQTLKSWIKSRLMKNALKLWKAYHSQKVLIEENEYVALKFWSSNCYCKGFKSWIEFCGNRKRIKDLLNSARIIRMNQWRKEALQLWKKFKEEAKFQKLANTKYIKRLARLSIACWKRFCVDKKVMRRKIAYSNRHYMINARKKTIKSLKYALEIQRWKTNTMPSIRKLYLKNLLRKSLRGWRLVLIRNSTIIRKRKAIQKNHPLFLVGSCFHLWIKRYLLKTKIAYKRQKVEEICENNFKKKIFEDWVKALLKKRSLHEKDGKATEIIRVREGNRVQQEALRNWTNSYRSKVAYKLMKKRADKIRNIKLLKKIMKAFALNKFIIRMKRAILNDAISFYNKNLAKLALNQLKELIILEDLKRRRFFTSVKFWSKTTYKKGLSAWSQFTNYRKSKKELENHAKELHYDKLRRESMALWLKVGLIWKEKKESMLREDSREKEEKSWKLVRKYANRWLEKWRIKKDKREQIKEKPSKMPPLQSINPTWVDNASAAKKQRRPPRRLNDAQQPTNQAKPETSEFSNELSRNIGINLSSMIKRPIRAASPAATNIDMNLSSMIRMPIRAPSPAAMTEKLEMTPIVHSRSISQFDSPKTEKPHNIEDRIEQIEAKLLELKFNKEKLKEFQSNLKQNPENKSLERLVKEIKQKLQEELPNVRALYDELQYLKRL</sequence>
<proteinExistence type="predicted"/>
<evidence type="ECO:0000256" key="1">
    <source>
        <dbReference type="SAM" id="MobiDB-lite"/>
    </source>
</evidence>
<organism evidence="2 3">
    <name type="scientific">Blepharisma stoltei</name>
    <dbReference type="NCBI Taxonomy" id="1481888"/>
    <lineage>
        <taxon>Eukaryota</taxon>
        <taxon>Sar</taxon>
        <taxon>Alveolata</taxon>
        <taxon>Ciliophora</taxon>
        <taxon>Postciliodesmatophora</taxon>
        <taxon>Heterotrichea</taxon>
        <taxon>Heterotrichida</taxon>
        <taxon>Blepharismidae</taxon>
        <taxon>Blepharisma</taxon>
    </lineage>
</organism>
<feature type="region of interest" description="Disordered" evidence="1">
    <location>
        <begin position="1"/>
        <end position="25"/>
    </location>
</feature>
<evidence type="ECO:0000313" key="2">
    <source>
        <dbReference type="EMBL" id="CAG9312127.1"/>
    </source>
</evidence>
<evidence type="ECO:0008006" key="4">
    <source>
        <dbReference type="Google" id="ProtNLM"/>
    </source>
</evidence>
<comment type="caution">
    <text evidence="2">The sequence shown here is derived from an EMBL/GenBank/DDBJ whole genome shotgun (WGS) entry which is preliminary data.</text>
</comment>
<keyword evidence="3" id="KW-1185">Reference proteome</keyword>
<reference evidence="2" key="1">
    <citation type="submission" date="2021-09" db="EMBL/GenBank/DDBJ databases">
        <authorList>
            <consortium name="AG Swart"/>
            <person name="Singh M."/>
            <person name="Singh A."/>
            <person name="Seah K."/>
            <person name="Emmerich C."/>
        </authorList>
    </citation>
    <scope>NUCLEOTIDE SEQUENCE</scope>
    <source>
        <strain evidence="2">ATCC30299</strain>
    </source>
</reference>
<dbReference type="GO" id="GO:0019902">
    <property type="term" value="F:phosphatase binding"/>
    <property type="evidence" value="ECO:0007669"/>
    <property type="project" value="TreeGrafter"/>
</dbReference>
<feature type="region of interest" description="Disordered" evidence="1">
    <location>
        <begin position="511"/>
        <end position="568"/>
    </location>
</feature>
<dbReference type="Proteomes" id="UP001162131">
    <property type="component" value="Unassembled WGS sequence"/>
</dbReference>
<dbReference type="InterPro" id="IPR052270">
    <property type="entry name" value="CACF_protein"/>
</dbReference>
<dbReference type="AlphaFoldDB" id="A0AAU9IFT6"/>
<feature type="compositionally biased region" description="Polar residues" evidence="1">
    <location>
        <begin position="550"/>
        <end position="568"/>
    </location>
</feature>
<name>A0AAU9IFT6_9CILI</name>
<accession>A0AAU9IFT6</accession>
<dbReference type="EMBL" id="CAJZBQ010000005">
    <property type="protein sequence ID" value="CAG9312127.1"/>
    <property type="molecule type" value="Genomic_DNA"/>
</dbReference>
<evidence type="ECO:0000313" key="3">
    <source>
        <dbReference type="Proteomes" id="UP001162131"/>
    </source>
</evidence>
<dbReference type="PANTHER" id="PTHR22028">
    <property type="entry name" value="SFI1 SPINDLE BODY DOMAIN-CONTAINING PROTEIN-RELATED"/>
    <property type="match status" value="1"/>
</dbReference>